<evidence type="ECO:0000256" key="9">
    <source>
        <dbReference type="PROSITE-ProRule" id="PRU00282"/>
    </source>
</evidence>
<dbReference type="Gene3D" id="1.50.40.10">
    <property type="entry name" value="Mitochondrial carrier domain"/>
    <property type="match status" value="1"/>
</dbReference>
<evidence type="ECO:0000256" key="8">
    <source>
        <dbReference type="ARBA" id="ARBA00023136"/>
    </source>
</evidence>
<evidence type="ECO:0000313" key="13">
    <source>
        <dbReference type="EMBL" id="KAK2606054.1"/>
    </source>
</evidence>
<comment type="similarity">
    <text evidence="2 10">Belongs to the mitochondrial carrier (TC 2.A.29) family.</text>
</comment>
<dbReference type="Proteomes" id="UP001251528">
    <property type="component" value="Unassembled WGS sequence"/>
</dbReference>
<dbReference type="SUPFAM" id="SSF103506">
    <property type="entry name" value="Mitochondrial carrier"/>
    <property type="match status" value="1"/>
</dbReference>
<evidence type="ECO:0000256" key="12">
    <source>
        <dbReference type="SAM" id="Phobius"/>
    </source>
</evidence>
<keyword evidence="14" id="KW-1185">Reference proteome</keyword>
<comment type="subcellular location">
    <subcellularLocation>
        <location evidence="1">Membrane</location>
        <topology evidence="1">Multi-pass membrane protein</topology>
    </subcellularLocation>
</comment>
<name>A0AAJ0CVL9_9HYPO</name>
<feature type="repeat" description="Solcar" evidence="9">
    <location>
        <begin position="202"/>
        <end position="303"/>
    </location>
</feature>
<evidence type="ECO:0000256" key="7">
    <source>
        <dbReference type="ARBA" id="ARBA00022989"/>
    </source>
</evidence>
<evidence type="ECO:0000256" key="1">
    <source>
        <dbReference type="ARBA" id="ARBA00004141"/>
    </source>
</evidence>
<dbReference type="Pfam" id="PF00153">
    <property type="entry name" value="Mito_carr"/>
    <property type="match status" value="3"/>
</dbReference>
<sequence length="316" mass="33709">MSVIGGGDVLSAAAAATVAVDVVVHPVDTLITRIQSPSYKTQYRQLHGGFNRNLFRGLYQGFGPTLLAGVPASAAFFTIYEGSKNVFEKAQKSGHLLSVPLPIAHAVSSAVGDLVACAITNPAEVLKQNAQVSRKEGLPPGQRSHVMHAMRRFSRHPARLWTGYTMLVASSLPGTSLAFSLYEMFKAKMRRGNEELANNIPYQMKVSAASAALAAGCTSCVFVPVDVVKTRMRLAAGSQEHAAPQGKNTSQSPSPRPGPFSVAKQIFRAEGIRGLFRGLTLTFIASTFGSGLYLGVYEGCKLYVGGNKIDIEEFTG</sequence>
<reference evidence="13" key="1">
    <citation type="submission" date="2023-06" db="EMBL/GenBank/DDBJ databases">
        <title>Conoideocrella luteorostrata (Hypocreales: Clavicipitaceae), a potential biocontrol fungus for elongate hemlock scale in United States Christmas tree production areas.</title>
        <authorList>
            <person name="Barrett H."/>
            <person name="Lovett B."/>
            <person name="Macias A.M."/>
            <person name="Stajich J.E."/>
            <person name="Kasson M.T."/>
        </authorList>
    </citation>
    <scope>NUCLEOTIDE SEQUENCE</scope>
    <source>
        <strain evidence="13">ARSEF 14590</strain>
    </source>
</reference>
<keyword evidence="5" id="KW-0677">Repeat</keyword>
<feature type="repeat" description="Solcar" evidence="9">
    <location>
        <begin position="7"/>
        <end position="86"/>
    </location>
</feature>
<evidence type="ECO:0000313" key="14">
    <source>
        <dbReference type="Proteomes" id="UP001251528"/>
    </source>
</evidence>
<evidence type="ECO:0000256" key="2">
    <source>
        <dbReference type="ARBA" id="ARBA00006375"/>
    </source>
</evidence>
<keyword evidence="8 9" id="KW-0472">Membrane</keyword>
<comment type="caution">
    <text evidence="13">The sequence shown here is derived from an EMBL/GenBank/DDBJ whole genome shotgun (WGS) entry which is preliminary data.</text>
</comment>
<gene>
    <name evidence="13" type="ORF">QQS21_003572</name>
</gene>
<evidence type="ECO:0008006" key="15">
    <source>
        <dbReference type="Google" id="ProtNLM"/>
    </source>
</evidence>
<dbReference type="EMBL" id="JASWJB010000047">
    <property type="protein sequence ID" value="KAK2606054.1"/>
    <property type="molecule type" value="Genomic_DNA"/>
</dbReference>
<dbReference type="PROSITE" id="PS50920">
    <property type="entry name" value="SOLCAR"/>
    <property type="match status" value="2"/>
</dbReference>
<feature type="region of interest" description="Disordered" evidence="11">
    <location>
        <begin position="236"/>
        <end position="259"/>
    </location>
</feature>
<keyword evidence="4 9" id="KW-0812">Transmembrane</keyword>
<evidence type="ECO:0000256" key="11">
    <source>
        <dbReference type="SAM" id="MobiDB-lite"/>
    </source>
</evidence>
<organism evidence="13 14">
    <name type="scientific">Conoideocrella luteorostrata</name>
    <dbReference type="NCBI Taxonomy" id="1105319"/>
    <lineage>
        <taxon>Eukaryota</taxon>
        <taxon>Fungi</taxon>
        <taxon>Dikarya</taxon>
        <taxon>Ascomycota</taxon>
        <taxon>Pezizomycotina</taxon>
        <taxon>Sordariomycetes</taxon>
        <taxon>Hypocreomycetidae</taxon>
        <taxon>Hypocreales</taxon>
        <taxon>Clavicipitaceae</taxon>
        <taxon>Conoideocrella</taxon>
    </lineage>
</organism>
<dbReference type="AlphaFoldDB" id="A0AAJ0CVL9"/>
<protein>
    <recommendedName>
        <fullName evidence="15">Mitochondrial carrier protein</fullName>
    </recommendedName>
</protein>
<keyword evidence="3 10" id="KW-0813">Transport</keyword>
<evidence type="ECO:0000256" key="10">
    <source>
        <dbReference type="RuleBase" id="RU000488"/>
    </source>
</evidence>
<feature type="transmembrane region" description="Helical" evidence="12">
    <location>
        <begin position="274"/>
        <end position="296"/>
    </location>
</feature>
<dbReference type="InterPro" id="IPR018108">
    <property type="entry name" value="MCP_transmembrane"/>
</dbReference>
<evidence type="ECO:0000256" key="3">
    <source>
        <dbReference type="ARBA" id="ARBA00022448"/>
    </source>
</evidence>
<dbReference type="GO" id="GO:0016020">
    <property type="term" value="C:membrane"/>
    <property type="evidence" value="ECO:0007669"/>
    <property type="project" value="UniProtKB-SubCell"/>
</dbReference>
<keyword evidence="6" id="KW-0999">Mitochondrion inner membrane</keyword>
<evidence type="ECO:0000256" key="4">
    <source>
        <dbReference type="ARBA" id="ARBA00022692"/>
    </source>
</evidence>
<feature type="transmembrane region" description="Helical" evidence="12">
    <location>
        <begin position="202"/>
        <end position="225"/>
    </location>
</feature>
<keyword evidence="7 12" id="KW-1133">Transmembrane helix</keyword>
<feature type="transmembrane region" description="Helical" evidence="12">
    <location>
        <begin position="160"/>
        <end position="182"/>
    </location>
</feature>
<accession>A0AAJ0CVL9</accession>
<dbReference type="PANTHER" id="PTHR45667">
    <property type="entry name" value="S-ADENOSYLMETHIONINE MITOCHONDRIAL CARRIER PROTEIN"/>
    <property type="match status" value="1"/>
</dbReference>
<proteinExistence type="inferred from homology"/>
<evidence type="ECO:0000256" key="5">
    <source>
        <dbReference type="ARBA" id="ARBA00022737"/>
    </source>
</evidence>
<evidence type="ECO:0000256" key="6">
    <source>
        <dbReference type="ARBA" id="ARBA00022792"/>
    </source>
</evidence>
<keyword evidence="6" id="KW-0496">Mitochondrion</keyword>
<dbReference type="InterPro" id="IPR023395">
    <property type="entry name" value="MCP_dom_sf"/>
</dbReference>